<keyword evidence="2" id="KW-1185">Reference proteome</keyword>
<name>A0A7M5V0Y4_9CNID</name>
<reference evidence="1" key="1">
    <citation type="submission" date="2021-01" db="UniProtKB">
        <authorList>
            <consortium name="EnsemblMetazoa"/>
        </authorList>
    </citation>
    <scope>IDENTIFICATION</scope>
</reference>
<evidence type="ECO:0000313" key="2">
    <source>
        <dbReference type="Proteomes" id="UP000594262"/>
    </source>
</evidence>
<dbReference type="Proteomes" id="UP000594262">
    <property type="component" value="Unplaced"/>
</dbReference>
<dbReference type="AlphaFoldDB" id="A0A7M5V0Y4"/>
<proteinExistence type="predicted"/>
<dbReference type="OrthoDB" id="5956353at2759"/>
<sequence>GGWLAVGNVRLTSANQVAGMLTSINTGYQISKLNQIQNGKFMLSNSDIGTLFKNGGYTEVRVKCFKPYHGRTLHVKFSGNVVYKWLVNRERTLGVCGSAQFFGNDNSKTSKHDCNDIYIGWTRHTSSMDFLVVGKYHIHFKDDRFECDDHHVDNNYNNLGNWLFYVR</sequence>
<organism evidence="1 2">
    <name type="scientific">Clytia hemisphaerica</name>
    <dbReference type="NCBI Taxonomy" id="252671"/>
    <lineage>
        <taxon>Eukaryota</taxon>
        <taxon>Metazoa</taxon>
        <taxon>Cnidaria</taxon>
        <taxon>Hydrozoa</taxon>
        <taxon>Hydroidolina</taxon>
        <taxon>Leptothecata</taxon>
        <taxon>Obeliida</taxon>
        <taxon>Clytiidae</taxon>
        <taxon>Clytia</taxon>
    </lineage>
</organism>
<evidence type="ECO:0000313" key="1">
    <source>
        <dbReference type="EnsemblMetazoa" id="CLYHEMP009436.1"/>
    </source>
</evidence>
<accession>A0A7M5V0Y4</accession>
<dbReference type="EnsemblMetazoa" id="CLYHEMT009436.1">
    <property type="protein sequence ID" value="CLYHEMP009436.1"/>
    <property type="gene ID" value="CLYHEMG009436"/>
</dbReference>
<protein>
    <submittedName>
        <fullName evidence="1">Uncharacterized protein</fullName>
    </submittedName>
</protein>